<keyword evidence="1" id="KW-0472">Membrane</keyword>
<protein>
    <submittedName>
        <fullName evidence="2">Uncharacterized protein</fullName>
    </submittedName>
</protein>
<evidence type="ECO:0000313" key="2">
    <source>
        <dbReference type="EMBL" id="CAA2977185.1"/>
    </source>
</evidence>
<dbReference type="EMBL" id="CACTIH010002966">
    <property type="protein sequence ID" value="CAA2977185.1"/>
    <property type="molecule type" value="Genomic_DNA"/>
</dbReference>
<accession>A0A8S0RDX8</accession>
<dbReference type="Gramene" id="OE9A100417T1">
    <property type="protein sequence ID" value="OE9A100417C1"/>
    <property type="gene ID" value="OE9A100417"/>
</dbReference>
<keyword evidence="1" id="KW-1133">Transmembrane helix</keyword>
<dbReference type="Proteomes" id="UP000594638">
    <property type="component" value="Unassembled WGS sequence"/>
</dbReference>
<gene>
    <name evidence="2" type="ORF">OLEA9_A100417</name>
</gene>
<dbReference type="AlphaFoldDB" id="A0A8S0RDX8"/>
<sequence>MMSVLGTKPGHQIRGMGDGRLRDICTSSNIHNLEKELETERAARKAVDATLAKMEQMIQYKTKVVEKYSILHYSLGVILCTSYVIKFVALLCPHLHHCQ</sequence>
<evidence type="ECO:0000313" key="3">
    <source>
        <dbReference type="Proteomes" id="UP000594638"/>
    </source>
</evidence>
<keyword evidence="3" id="KW-1185">Reference proteome</keyword>
<evidence type="ECO:0000256" key="1">
    <source>
        <dbReference type="SAM" id="Phobius"/>
    </source>
</evidence>
<keyword evidence="1" id="KW-0812">Transmembrane</keyword>
<organism evidence="2 3">
    <name type="scientific">Olea europaea subsp. europaea</name>
    <dbReference type="NCBI Taxonomy" id="158383"/>
    <lineage>
        <taxon>Eukaryota</taxon>
        <taxon>Viridiplantae</taxon>
        <taxon>Streptophyta</taxon>
        <taxon>Embryophyta</taxon>
        <taxon>Tracheophyta</taxon>
        <taxon>Spermatophyta</taxon>
        <taxon>Magnoliopsida</taxon>
        <taxon>eudicotyledons</taxon>
        <taxon>Gunneridae</taxon>
        <taxon>Pentapetalae</taxon>
        <taxon>asterids</taxon>
        <taxon>lamiids</taxon>
        <taxon>Lamiales</taxon>
        <taxon>Oleaceae</taxon>
        <taxon>Oleeae</taxon>
        <taxon>Olea</taxon>
    </lineage>
</organism>
<name>A0A8S0RDX8_OLEEU</name>
<comment type="caution">
    <text evidence="2">The sequence shown here is derived from an EMBL/GenBank/DDBJ whole genome shotgun (WGS) entry which is preliminary data.</text>
</comment>
<proteinExistence type="predicted"/>
<feature type="transmembrane region" description="Helical" evidence="1">
    <location>
        <begin position="70"/>
        <end position="92"/>
    </location>
</feature>
<reference evidence="2 3" key="1">
    <citation type="submission" date="2019-12" db="EMBL/GenBank/DDBJ databases">
        <authorList>
            <person name="Alioto T."/>
            <person name="Alioto T."/>
            <person name="Gomez Garrido J."/>
        </authorList>
    </citation>
    <scope>NUCLEOTIDE SEQUENCE [LARGE SCALE GENOMIC DNA]</scope>
</reference>
<dbReference type="OrthoDB" id="10513426at2759"/>